<feature type="zinc finger region" description="dksA C4-type" evidence="4">
    <location>
        <begin position="12"/>
        <end position="36"/>
    </location>
</feature>
<evidence type="ECO:0000256" key="1">
    <source>
        <dbReference type="ARBA" id="ARBA00022723"/>
    </source>
</evidence>
<keyword evidence="1" id="KW-0479">Metal-binding</keyword>
<evidence type="ECO:0000259" key="5">
    <source>
        <dbReference type="Pfam" id="PF01258"/>
    </source>
</evidence>
<evidence type="ECO:0000313" key="7">
    <source>
        <dbReference type="Proteomes" id="UP001320168"/>
    </source>
</evidence>
<feature type="domain" description="Zinc finger DksA/TraR C4-type" evidence="5">
    <location>
        <begin position="10"/>
        <end position="41"/>
    </location>
</feature>
<dbReference type="Pfam" id="PF01258">
    <property type="entry name" value="zf-dskA_traR"/>
    <property type="match status" value="1"/>
</dbReference>
<protein>
    <recommendedName>
        <fullName evidence="5">Zinc finger DksA/TraR C4-type domain-containing protein</fullName>
    </recommendedName>
</protein>
<organism evidence="6 7">
    <name type="scientific">Billgrantia ethanolica</name>
    <dbReference type="NCBI Taxonomy" id="2733486"/>
    <lineage>
        <taxon>Bacteria</taxon>
        <taxon>Pseudomonadati</taxon>
        <taxon>Pseudomonadota</taxon>
        <taxon>Gammaproteobacteria</taxon>
        <taxon>Oceanospirillales</taxon>
        <taxon>Halomonadaceae</taxon>
        <taxon>Billgrantia</taxon>
    </lineage>
</organism>
<evidence type="ECO:0000256" key="2">
    <source>
        <dbReference type="ARBA" id="ARBA00022771"/>
    </source>
</evidence>
<accession>A0ABS9A7A5</accession>
<dbReference type="SUPFAM" id="SSF57716">
    <property type="entry name" value="Glucocorticoid receptor-like (DNA-binding domain)"/>
    <property type="match status" value="1"/>
</dbReference>
<keyword evidence="7" id="KW-1185">Reference proteome</keyword>
<keyword evidence="3" id="KW-0862">Zinc</keyword>
<dbReference type="InterPro" id="IPR000962">
    <property type="entry name" value="Znf_DskA_TraR"/>
</dbReference>
<keyword evidence="2" id="KW-0863">Zinc-finger</keyword>
<dbReference type="InterPro" id="IPR020458">
    <property type="entry name" value="Znf_DskA_TraR_CS"/>
</dbReference>
<proteinExistence type="predicted"/>
<gene>
    <name evidence="6" type="ORF">HOP53_15470</name>
</gene>
<evidence type="ECO:0000313" key="6">
    <source>
        <dbReference type="EMBL" id="MCE8004238.1"/>
    </source>
</evidence>
<evidence type="ECO:0000256" key="4">
    <source>
        <dbReference type="PROSITE-ProRule" id="PRU00510"/>
    </source>
</evidence>
<dbReference type="PROSITE" id="PS51128">
    <property type="entry name" value="ZF_DKSA_2"/>
    <property type="match status" value="1"/>
</dbReference>
<reference evidence="6 7" key="1">
    <citation type="journal article" date="2021" name="Front. Microbiol.">
        <title>Aerobic Denitrification and Heterotrophic Sulfur Oxidation in the Genus Halomonas Revealed by Six Novel Species Characterizations and Genome-Based Analysis.</title>
        <authorList>
            <person name="Wang L."/>
            <person name="Shao Z."/>
        </authorList>
    </citation>
    <scope>NUCLEOTIDE SEQUENCE [LARGE SCALE GENOMIC DNA]</scope>
    <source>
        <strain evidence="6 7">MCCC 1A11081</strain>
    </source>
</reference>
<dbReference type="RefSeq" id="WP_422677622.1">
    <property type="nucleotide sequence ID" value="NZ_JABFTX010000003.1"/>
</dbReference>
<dbReference type="EMBL" id="JABFTX010000003">
    <property type="protein sequence ID" value="MCE8004238.1"/>
    <property type="molecule type" value="Genomic_DNA"/>
</dbReference>
<dbReference type="Proteomes" id="UP001320168">
    <property type="component" value="Unassembled WGS sequence"/>
</dbReference>
<sequence>MARETPSPDGLCEGCGERIPAPRLAAWPTARRCVPCQTAHDKHATRYARG</sequence>
<dbReference type="Gene3D" id="1.20.120.910">
    <property type="entry name" value="DksA, coiled-coil domain"/>
    <property type="match status" value="1"/>
</dbReference>
<evidence type="ECO:0000256" key="3">
    <source>
        <dbReference type="ARBA" id="ARBA00022833"/>
    </source>
</evidence>
<dbReference type="PROSITE" id="PS01102">
    <property type="entry name" value="ZF_DKSA_1"/>
    <property type="match status" value="1"/>
</dbReference>
<name>A0ABS9A7A5_9GAMM</name>
<comment type="caution">
    <text evidence="6">The sequence shown here is derived from an EMBL/GenBank/DDBJ whole genome shotgun (WGS) entry which is preliminary data.</text>
</comment>